<dbReference type="HOGENOM" id="CLU_026434_6_1_5"/>
<dbReference type="PIRSF" id="PIRSF003085">
    <property type="entry name" value="CMAS"/>
    <property type="match status" value="1"/>
</dbReference>
<keyword evidence="4" id="KW-0949">S-adenosyl-L-methionine</keyword>
<accession>I3TLS3</accession>
<dbReference type="InterPro" id="IPR003333">
    <property type="entry name" value="CMAS"/>
</dbReference>
<keyword evidence="3" id="KW-0808">Transferase</keyword>
<organism evidence="8 9">
    <name type="scientific">Tistrella mobilis (strain KA081020-065)</name>
    <dbReference type="NCBI Taxonomy" id="1110502"/>
    <lineage>
        <taxon>Bacteria</taxon>
        <taxon>Pseudomonadati</taxon>
        <taxon>Pseudomonadota</taxon>
        <taxon>Alphaproteobacteria</taxon>
        <taxon>Geminicoccales</taxon>
        <taxon>Geminicoccaceae</taxon>
        <taxon>Tistrella</taxon>
    </lineage>
</organism>
<dbReference type="InterPro" id="IPR050723">
    <property type="entry name" value="CFA/CMAS"/>
</dbReference>
<feature type="active site" evidence="6">
    <location>
        <position position="363"/>
    </location>
</feature>
<keyword evidence="5" id="KW-0443">Lipid metabolism</keyword>
<evidence type="ECO:0000256" key="4">
    <source>
        <dbReference type="ARBA" id="ARBA00022691"/>
    </source>
</evidence>
<evidence type="ECO:0000256" key="2">
    <source>
        <dbReference type="ARBA" id="ARBA00022603"/>
    </source>
</evidence>
<dbReference type="Gene3D" id="3.40.50.150">
    <property type="entry name" value="Vaccinia Virus protein VP39"/>
    <property type="match status" value="1"/>
</dbReference>
<keyword evidence="9" id="KW-1185">Reference proteome</keyword>
<dbReference type="PANTHER" id="PTHR43667:SF1">
    <property type="entry name" value="CYCLOPROPANE-FATTY-ACYL-PHOSPHOLIPID SYNTHASE"/>
    <property type="match status" value="1"/>
</dbReference>
<dbReference type="EMBL" id="CP003236">
    <property type="protein sequence ID" value="AFK53711.1"/>
    <property type="molecule type" value="Genomic_DNA"/>
</dbReference>
<reference evidence="8 9" key="1">
    <citation type="journal article" date="2012" name="J. Am. Chem. Soc.">
        <title>Bacterial biosynthesis and maturation of the didemnin anti-cancer agents.</title>
        <authorList>
            <person name="Xu Y."/>
            <person name="Kersten R.D."/>
            <person name="Nam S.J."/>
            <person name="Lu L."/>
            <person name="Al-Suwailem A.M."/>
            <person name="Zheng H."/>
            <person name="Fenical W."/>
            <person name="Dorrestein P.C."/>
            <person name="Moore B.S."/>
            <person name="Qian P.Y."/>
        </authorList>
    </citation>
    <scope>NUCLEOTIDE SEQUENCE [LARGE SCALE GENOMIC DNA]</scope>
    <source>
        <strain evidence="8 9">KA081020-065</strain>
    </source>
</reference>
<dbReference type="AlphaFoldDB" id="I3TLS3"/>
<dbReference type="eggNOG" id="COG2230">
    <property type="taxonomic scope" value="Bacteria"/>
</dbReference>
<feature type="domain" description="DUF7884" evidence="7">
    <location>
        <begin position="22"/>
        <end position="84"/>
    </location>
</feature>
<dbReference type="GO" id="GO:0032259">
    <property type="term" value="P:methylation"/>
    <property type="evidence" value="ECO:0007669"/>
    <property type="project" value="UniProtKB-KW"/>
</dbReference>
<protein>
    <submittedName>
        <fullName evidence="8">Cyclopropane-fatty-acyl-phospholipid synthase</fullName>
    </submittedName>
</protein>
<dbReference type="GO" id="GO:0008168">
    <property type="term" value="F:methyltransferase activity"/>
    <property type="evidence" value="ECO:0007669"/>
    <property type="project" value="UniProtKB-KW"/>
</dbReference>
<dbReference type="KEGG" id="tmo:TMO_1872"/>
<dbReference type="Proteomes" id="UP000005258">
    <property type="component" value="Chromosome"/>
</dbReference>
<evidence type="ECO:0000313" key="8">
    <source>
        <dbReference type="EMBL" id="AFK53711.1"/>
    </source>
</evidence>
<comment type="similarity">
    <text evidence="1">Belongs to the CFA/CMAS family.</text>
</comment>
<evidence type="ECO:0000313" key="9">
    <source>
        <dbReference type="Proteomes" id="UP000005258"/>
    </source>
</evidence>
<dbReference type="InterPro" id="IPR057206">
    <property type="entry name" value="DUF7884"/>
</dbReference>
<evidence type="ECO:0000256" key="6">
    <source>
        <dbReference type="PIRSR" id="PIRSR003085-1"/>
    </source>
</evidence>
<dbReference type="Pfam" id="PF25371">
    <property type="entry name" value="DUF7884"/>
    <property type="match status" value="1"/>
</dbReference>
<keyword evidence="2" id="KW-0489">Methyltransferase</keyword>
<dbReference type="CDD" id="cd02440">
    <property type="entry name" value="AdoMet_MTases"/>
    <property type="match status" value="1"/>
</dbReference>
<evidence type="ECO:0000256" key="3">
    <source>
        <dbReference type="ARBA" id="ARBA00022679"/>
    </source>
</evidence>
<evidence type="ECO:0000256" key="1">
    <source>
        <dbReference type="ARBA" id="ARBA00010815"/>
    </source>
</evidence>
<name>I3TLS3_TISMK</name>
<gene>
    <name evidence="8" type="ordered locus">TMO_1872</name>
</gene>
<evidence type="ECO:0000256" key="5">
    <source>
        <dbReference type="ARBA" id="ARBA00023098"/>
    </source>
</evidence>
<dbReference type="Pfam" id="PF02353">
    <property type="entry name" value="CMAS"/>
    <property type="match status" value="1"/>
</dbReference>
<dbReference type="STRING" id="1110502.TMO_1872"/>
<dbReference type="SUPFAM" id="SSF53335">
    <property type="entry name" value="S-adenosyl-L-methionine-dependent methyltransferases"/>
    <property type="match status" value="1"/>
</dbReference>
<dbReference type="PANTHER" id="PTHR43667">
    <property type="entry name" value="CYCLOPROPANE-FATTY-ACYL-PHOSPHOLIPID SYNTHASE"/>
    <property type="match status" value="1"/>
</dbReference>
<sequence>MISGLTFLGGLIRTGTLVVNDENGRSHRFGDGTAPHVRIQIHDPAMLRRMAVNPSMALGEGYMNGQFDIIDGDVRTLLDLGVKNYARQSAHAHHWPVWATRLINFFYQHNPRNRARRNVAHHYDLSEELYRLFLDADRQYSCAYFQTPDDDLETAQRQKKRHLAAKLLLQPGQKVLDIGCGWGGLGLYLSGHADVEVVGVTLSEEQHKVARARAEASGLAQRADFRLTDYRDLSERFDRIVSVGMFEHVGLKHYDEYFRKVYDLLTDDGVAVVHTIGRTDGPGVTNSWIRKYIFPGGYVPALSEMMPAIERAGLVVTDVEILRLHYAETLKHWYERFMEHRKEVLALYDERFCRMWEFYLAGCEASFRHWGQVVFQVQLARRQDAVPLTRDYITDTEREWAARERRHELHVAC</sequence>
<dbReference type="InterPro" id="IPR029063">
    <property type="entry name" value="SAM-dependent_MTases_sf"/>
</dbReference>
<evidence type="ECO:0000259" key="7">
    <source>
        <dbReference type="Pfam" id="PF25371"/>
    </source>
</evidence>
<dbReference type="GO" id="GO:0008610">
    <property type="term" value="P:lipid biosynthetic process"/>
    <property type="evidence" value="ECO:0007669"/>
    <property type="project" value="InterPro"/>
</dbReference>
<proteinExistence type="inferred from homology"/>
<dbReference type="PATRIC" id="fig|1110502.3.peg.1930"/>
<dbReference type="RefSeq" id="WP_014745389.1">
    <property type="nucleotide sequence ID" value="NC_017956.1"/>
</dbReference>